<dbReference type="PANTHER" id="PTHR43289">
    <property type="entry name" value="MITOGEN-ACTIVATED PROTEIN KINASE KINASE KINASE 20-RELATED"/>
    <property type="match status" value="1"/>
</dbReference>
<evidence type="ECO:0000256" key="5">
    <source>
        <dbReference type="SAM" id="MobiDB-lite"/>
    </source>
</evidence>
<evidence type="ECO:0000256" key="2">
    <source>
        <dbReference type="ARBA" id="ARBA00022741"/>
    </source>
</evidence>
<dbReference type="PANTHER" id="PTHR43289:SF6">
    <property type="entry name" value="SERINE_THREONINE-PROTEIN KINASE NEKL-3"/>
    <property type="match status" value="1"/>
</dbReference>
<evidence type="ECO:0000259" key="6">
    <source>
        <dbReference type="PROSITE" id="PS50011"/>
    </source>
</evidence>
<dbReference type="Gene3D" id="3.40.50.300">
    <property type="entry name" value="P-loop containing nucleotide triphosphate hydrolases"/>
    <property type="match status" value="1"/>
</dbReference>
<dbReference type="RefSeq" id="WP_171443070.1">
    <property type="nucleotide sequence ID" value="NZ_JABFNS010000149.1"/>
</dbReference>
<dbReference type="InterPro" id="IPR019734">
    <property type="entry name" value="TPR_rpt"/>
</dbReference>
<dbReference type="GO" id="GO:0005524">
    <property type="term" value="F:ATP binding"/>
    <property type="evidence" value="ECO:0007669"/>
    <property type="project" value="UniProtKB-KW"/>
</dbReference>
<accession>A0A7Y4MSW4</accession>
<dbReference type="InterPro" id="IPR041664">
    <property type="entry name" value="AAA_16"/>
</dbReference>
<proteinExistence type="predicted"/>
<dbReference type="SUPFAM" id="SSF48452">
    <property type="entry name" value="TPR-like"/>
    <property type="match status" value="2"/>
</dbReference>
<dbReference type="PROSITE" id="PS50011">
    <property type="entry name" value="PROTEIN_KINASE_DOM"/>
    <property type="match status" value="1"/>
</dbReference>
<dbReference type="InterPro" id="IPR011990">
    <property type="entry name" value="TPR-like_helical_dom_sf"/>
</dbReference>
<dbReference type="Pfam" id="PF00069">
    <property type="entry name" value="Pkinase"/>
    <property type="match status" value="1"/>
</dbReference>
<sequence length="1337" mass="144602">MPRCQTCGRRWEGSHAPCPPGPPPPGDTSSPSPVPAVPGYQVDGVFARGGFGVLLGAQREADGVRVAIKVARGSNWLGRAQLARESEALRVLGPPTVPALYEAGALTGGARFLAMEYVPLPTLADRLARAAGPLPPDELAPRALAVVDTVAQVHAHGLAHCDLKPEHLFVDEATGRVRVFDFGLVRGATTESASQPSDASTPSDASGFAGTAEYMAPEQCAGNADISTRTDVYALGVLLYEMLTGRPPFFGPTPDVLQAHLSLRPPPPSDFAPVPPAVEEVVLRCLAKEPARRPENAAALGSALREAFEHAHRATEPATPRPAAPGEPRPAQVRRSVAILFLTSRANPVSLQKALASYGGHLAFSDAQRIAAVFDPDAGENPVRRAMRAAEGLAERGLSHNGLVDVSAVTVQRRPTGAPRYLGAILSREDRYPSGPEAHGLLLSPAAAEAVPEVPCMEVPELRGLLRPAPPGAAPRPDITVLQLGSEVLVGREAELAELLESARSAVGGATPTIVTVLSERGLGKSHLAATLARRLQLLLPHARVYSSRSREPVQGDPDGTLRTLLRCALNAFERDDTDTEQQTRAAILQRLGPTLGTELWPGVAATLGWYTPGGPELQSWAAAPGALRSLAMRAAGELLAANARERPLCLVLDDAHFAEETALDALEYACLAEASVPLWVCVLARPGFEKSRPTWGTRAAKQATLALPVLAADPAQSLCRLLLKPVENVPAQAVERIVERAQYVPLYLVELVRGLKRQGLVRQRAPGGSWYLVTDGLEKVPELRLVEWLADRELGALPPSLAAHARLCAMLGTDFTAATAEGVVRELEREGAAGGFPLDAGHATKRLLDSGLLVSHRHDGLSFRNELLREAVAATLPAAEREQVHHAAYRYFLSAAGAGERQRLPRLALHAAAAGRRDEAAALSIDLAESARGRHAFLDAEAMYTRALELLEPTDELRCLTALRGRGLMRIRIGRYDDSLADFAAARERARRLGHTRTEVELLLDEAMALDWVNDYTRSEARALEAQHLAATVASPYVQARLLLALGRAQFRKGEWQEARMPLEAAAERARRLGDAGYETQVVAQLLLAVILPNLGDIDETEHVLTEVITACTERGDHFHLGSAINNRRNLWVARKELTRALKDQERFMHLGRELGMVGWEYFAEHNLGELHYQAGDADAAAPHIARAIALERRHPEVASRPWALLLQARALAWMGRHTRAREVLAQVRHVMAEGPPGVELSPSEEVLFSMVELATRDAAPEAWWSLRERSAQVSVEQEPLEVLEMMGLAALRRGDREEAARVLREALERARHVPNLMEGRIRRSLEKVHESSPAT</sequence>
<dbReference type="Gene3D" id="1.25.40.10">
    <property type="entry name" value="Tetratricopeptide repeat domain"/>
    <property type="match status" value="2"/>
</dbReference>
<feature type="compositionally biased region" description="Pro residues" evidence="5">
    <location>
        <begin position="319"/>
        <end position="328"/>
    </location>
</feature>
<dbReference type="GO" id="GO:0004674">
    <property type="term" value="F:protein serine/threonine kinase activity"/>
    <property type="evidence" value="ECO:0007669"/>
    <property type="project" value="TreeGrafter"/>
</dbReference>
<dbReference type="SUPFAM" id="SSF52540">
    <property type="entry name" value="P-loop containing nucleoside triphosphate hydrolases"/>
    <property type="match status" value="1"/>
</dbReference>
<organism evidence="7 8">
    <name type="scientific">Myxococcus xanthus</name>
    <dbReference type="NCBI Taxonomy" id="34"/>
    <lineage>
        <taxon>Bacteria</taxon>
        <taxon>Pseudomonadati</taxon>
        <taxon>Myxococcota</taxon>
        <taxon>Myxococcia</taxon>
        <taxon>Myxococcales</taxon>
        <taxon>Cystobacterineae</taxon>
        <taxon>Myxococcaceae</taxon>
        <taxon>Myxococcus</taxon>
    </lineage>
</organism>
<feature type="compositionally biased region" description="Pro residues" evidence="5">
    <location>
        <begin position="17"/>
        <end position="36"/>
    </location>
</feature>
<comment type="caution">
    <text evidence="7">The sequence shown here is derived from an EMBL/GenBank/DDBJ whole genome shotgun (WGS) entry which is preliminary data.</text>
</comment>
<dbReference type="SMART" id="SM00028">
    <property type="entry name" value="TPR"/>
    <property type="match status" value="5"/>
</dbReference>
<dbReference type="CDD" id="cd14014">
    <property type="entry name" value="STKc_PknB_like"/>
    <property type="match status" value="1"/>
</dbReference>
<dbReference type="Gene3D" id="3.30.200.20">
    <property type="entry name" value="Phosphorylase Kinase, domain 1"/>
    <property type="match status" value="1"/>
</dbReference>
<dbReference type="Gene3D" id="1.10.510.10">
    <property type="entry name" value="Transferase(Phosphotransferase) domain 1"/>
    <property type="match status" value="1"/>
</dbReference>
<keyword evidence="1" id="KW-0808">Transferase</keyword>
<evidence type="ECO:0000313" key="8">
    <source>
        <dbReference type="Proteomes" id="UP000533080"/>
    </source>
</evidence>
<evidence type="ECO:0000256" key="1">
    <source>
        <dbReference type="ARBA" id="ARBA00022679"/>
    </source>
</evidence>
<dbReference type="Pfam" id="PF13191">
    <property type="entry name" value="AAA_16"/>
    <property type="match status" value="1"/>
</dbReference>
<keyword evidence="4" id="KW-0067">ATP-binding</keyword>
<evidence type="ECO:0000313" key="7">
    <source>
        <dbReference type="EMBL" id="NOJ80970.1"/>
    </source>
</evidence>
<dbReference type="InterPro" id="IPR027417">
    <property type="entry name" value="P-loop_NTPase"/>
</dbReference>
<name>A0A7Y4MSW4_MYXXA</name>
<feature type="domain" description="Protein kinase" evidence="6">
    <location>
        <begin position="40"/>
        <end position="308"/>
    </location>
</feature>
<reference evidence="7 8" key="1">
    <citation type="submission" date="2020-05" db="EMBL/GenBank/DDBJ databases">
        <authorList>
            <person name="Whitworth D."/>
        </authorList>
    </citation>
    <scope>NUCLEOTIDE SEQUENCE [LARGE SCALE GENOMIC DNA]</scope>
    <source>
        <strain evidence="7 8">AM005</strain>
    </source>
</reference>
<dbReference type="SUPFAM" id="SSF56112">
    <property type="entry name" value="Protein kinase-like (PK-like)"/>
    <property type="match status" value="1"/>
</dbReference>
<dbReference type="InterPro" id="IPR011009">
    <property type="entry name" value="Kinase-like_dom_sf"/>
</dbReference>
<gene>
    <name evidence="7" type="ORF">HNV28_22015</name>
</gene>
<protein>
    <submittedName>
        <fullName evidence="7">Protein kinase</fullName>
    </submittedName>
</protein>
<dbReference type="EMBL" id="JABFNT010000072">
    <property type="protein sequence ID" value="NOJ80970.1"/>
    <property type="molecule type" value="Genomic_DNA"/>
</dbReference>
<feature type="region of interest" description="Disordered" evidence="5">
    <location>
        <begin position="308"/>
        <end position="330"/>
    </location>
</feature>
<dbReference type="Proteomes" id="UP000533080">
    <property type="component" value="Unassembled WGS sequence"/>
</dbReference>
<keyword evidence="2" id="KW-0547">Nucleotide-binding</keyword>
<evidence type="ECO:0000256" key="4">
    <source>
        <dbReference type="ARBA" id="ARBA00022840"/>
    </source>
</evidence>
<keyword evidence="3 7" id="KW-0418">Kinase</keyword>
<feature type="region of interest" description="Disordered" evidence="5">
    <location>
        <begin position="1"/>
        <end position="37"/>
    </location>
</feature>
<evidence type="ECO:0000256" key="3">
    <source>
        <dbReference type="ARBA" id="ARBA00022777"/>
    </source>
</evidence>
<dbReference type="InterPro" id="IPR000719">
    <property type="entry name" value="Prot_kinase_dom"/>
</dbReference>